<evidence type="ECO:0000313" key="5">
    <source>
        <dbReference type="Proteomes" id="UP001241758"/>
    </source>
</evidence>
<evidence type="ECO:0000256" key="1">
    <source>
        <dbReference type="ARBA" id="ARBA00022741"/>
    </source>
</evidence>
<evidence type="ECO:0000259" key="3">
    <source>
        <dbReference type="PROSITE" id="PS50043"/>
    </source>
</evidence>
<dbReference type="Gene3D" id="1.10.10.10">
    <property type="entry name" value="Winged helix-like DNA-binding domain superfamily/Winged helix DNA-binding domain"/>
    <property type="match status" value="1"/>
</dbReference>
<organism evidence="4 5">
    <name type="scientific">Actinoplanes sandaracinus</name>
    <dbReference type="NCBI Taxonomy" id="3045177"/>
    <lineage>
        <taxon>Bacteria</taxon>
        <taxon>Bacillati</taxon>
        <taxon>Actinomycetota</taxon>
        <taxon>Actinomycetes</taxon>
        <taxon>Micromonosporales</taxon>
        <taxon>Micromonosporaceae</taxon>
        <taxon>Actinoplanes</taxon>
    </lineage>
</organism>
<keyword evidence="1" id="KW-0547">Nucleotide-binding</keyword>
<dbReference type="PROSITE" id="PS50043">
    <property type="entry name" value="HTH_LUXR_2"/>
    <property type="match status" value="1"/>
</dbReference>
<dbReference type="InterPro" id="IPR036388">
    <property type="entry name" value="WH-like_DNA-bd_sf"/>
</dbReference>
<evidence type="ECO:0000256" key="2">
    <source>
        <dbReference type="ARBA" id="ARBA00022840"/>
    </source>
</evidence>
<dbReference type="InterPro" id="IPR016032">
    <property type="entry name" value="Sig_transdc_resp-reg_C-effctor"/>
</dbReference>
<gene>
    <name evidence="4" type="ORF">QLQ12_42930</name>
</gene>
<reference evidence="4 5" key="1">
    <citation type="submission" date="2023-05" db="EMBL/GenBank/DDBJ databases">
        <title>Actinoplanes sp. NEAU-A12 genome sequencing.</title>
        <authorList>
            <person name="Wang Z.-S."/>
        </authorList>
    </citation>
    <scope>NUCLEOTIDE SEQUENCE [LARGE SCALE GENOMIC DNA]</scope>
    <source>
        <strain evidence="4 5">NEAU-A12</strain>
    </source>
</reference>
<dbReference type="InterPro" id="IPR041664">
    <property type="entry name" value="AAA_16"/>
</dbReference>
<dbReference type="InterPro" id="IPR011990">
    <property type="entry name" value="TPR-like_helical_dom_sf"/>
</dbReference>
<dbReference type="PRINTS" id="PR00038">
    <property type="entry name" value="HTHLUXR"/>
</dbReference>
<dbReference type="Pfam" id="PF13191">
    <property type="entry name" value="AAA_16"/>
    <property type="match status" value="1"/>
</dbReference>
<feature type="domain" description="HTH luxR-type" evidence="3">
    <location>
        <begin position="894"/>
        <end position="961"/>
    </location>
</feature>
<dbReference type="InterPro" id="IPR027417">
    <property type="entry name" value="P-loop_NTPase"/>
</dbReference>
<dbReference type="Pfam" id="PF00196">
    <property type="entry name" value="GerE"/>
    <property type="match status" value="1"/>
</dbReference>
<dbReference type="SUPFAM" id="SSF52540">
    <property type="entry name" value="P-loop containing nucleoside triphosphate hydrolases"/>
    <property type="match status" value="1"/>
</dbReference>
<dbReference type="PANTHER" id="PTHR16305:SF35">
    <property type="entry name" value="TRANSCRIPTIONAL ACTIVATOR DOMAIN"/>
    <property type="match status" value="1"/>
</dbReference>
<dbReference type="EMBL" id="JASCTH010000044">
    <property type="protein sequence ID" value="MDI6105357.1"/>
    <property type="molecule type" value="Genomic_DNA"/>
</dbReference>
<dbReference type="CDD" id="cd06170">
    <property type="entry name" value="LuxR_C_like"/>
    <property type="match status" value="1"/>
</dbReference>
<dbReference type="SMART" id="SM00421">
    <property type="entry name" value="HTH_LUXR"/>
    <property type="match status" value="1"/>
</dbReference>
<dbReference type="SUPFAM" id="SSF48452">
    <property type="entry name" value="TPR-like"/>
    <property type="match status" value="1"/>
</dbReference>
<protein>
    <submittedName>
        <fullName evidence="4">AAA family ATPase</fullName>
    </submittedName>
</protein>
<dbReference type="InterPro" id="IPR000792">
    <property type="entry name" value="Tscrpt_reg_LuxR_C"/>
</dbReference>
<comment type="caution">
    <text evidence="4">The sequence shown here is derived from an EMBL/GenBank/DDBJ whole genome shotgun (WGS) entry which is preliminary data.</text>
</comment>
<evidence type="ECO:0000313" key="4">
    <source>
        <dbReference type="EMBL" id="MDI6105357.1"/>
    </source>
</evidence>
<name>A0ABT6X034_9ACTN</name>
<accession>A0ABT6X034</accession>
<dbReference type="Proteomes" id="UP001241758">
    <property type="component" value="Unassembled WGS sequence"/>
</dbReference>
<dbReference type="RefSeq" id="WP_282766825.1">
    <property type="nucleotide sequence ID" value="NZ_JASCTH010000044.1"/>
</dbReference>
<dbReference type="PANTHER" id="PTHR16305">
    <property type="entry name" value="TESTICULAR SOLUBLE ADENYLYL CYCLASE"/>
    <property type="match status" value="1"/>
</dbReference>
<dbReference type="SUPFAM" id="SSF46894">
    <property type="entry name" value="C-terminal effector domain of the bipartite response regulators"/>
    <property type="match status" value="1"/>
</dbReference>
<proteinExistence type="predicted"/>
<keyword evidence="2" id="KW-0067">ATP-binding</keyword>
<sequence>MPTFCGRAALLSRIGDVLSQSRQSQGGSLFLRGESGSGRSRLLAEVGRLARSDMVVLRGRASGITPTTPFRPLAEALLQFTRSAGARAADSLGPYRLVLGRLIPEWREPDTGPEEQSLIVLAEGVLRLLVLAGRERGCLLLLDDLHDADAETLTIVEYLADNLADQPVAMVAALLDREGTALDVARSAAQRGVADLAWLPCLTRDELRDFVAARLDCPTARVGDDLLDLIWQPSAGNPALAGELLEGLVDTGQLAARPDGWELTGRPQAYVPGSLSRRLARRLETCPPDMRRLLPAAAVFGERFPLAALRTMTGLGDHDLTPLLHHGLAAELVGPVADAPGWYAFRHPVTAEALLESCPAGDSADLARQAADAVEKLHPGLPGTLCQLVARLRRQAGDHDGAGRHLIEAAHRALADGAAASAVDLLEQAAALAVDPALQADASERLVQALVEAGRIDRAMRMMSDLDGLGGGLSRQRLAGLHTRLAWAAVFAARTADGLAQVAAARRQLGADATPAETAAIDVVAAHLIIELPGPEQVDKAEALARQAASVGERHDLPVVACQAWQLLGMLVRQRNADEATACLEHSRELAVRHGLRLWEVHALVRLGNDDAARDGSLRRLRQVRRDAWSIGAVTAAHQAESSIALQVALQGRYAEADEIIAQTLPATTRLDLVETAAHLWQTSAIVAAHQGQRREMENRLAELRRYREDAPWADAKVFGLARVFCSLLEEDRPRAAAEMRSALRADGGNPALSPINGRAGLDLLLRAVAGDLDDPAVLDDGSDGVRRLRWNRQFAEMARAVLLGRRGDHAGAQAAADTAMRSAEPYPLAAHLVLRLASEAALADGWGDPVGWLRRAEEYFHEVEHAPVARACRALLRQAGVAVGQRRDGVGNIPAALRALGVTVREYEVLDLVAARLGNQEIAGRLHLSPRTVEKHVARLMAKTDRSDRASLRELARTLRAE</sequence>
<keyword evidence="5" id="KW-1185">Reference proteome</keyword>